<dbReference type="Proteomes" id="UP000694255">
    <property type="component" value="Unassembled WGS sequence"/>
</dbReference>
<name>A0A8J5QMX7_9ASCO</name>
<protein>
    <recommendedName>
        <fullName evidence="2">DUF1746 domain-containing protein</fullName>
    </recommendedName>
</protein>
<dbReference type="InterPro" id="IPR013715">
    <property type="entry name" value="DUF1746"/>
</dbReference>
<dbReference type="AlphaFoldDB" id="A0A8J5QMX7"/>
<dbReference type="PANTHER" id="PTHR39405:SF1">
    <property type="entry name" value="DSC E3 UBIQUITIN LIGASE COMPLEX SUBUNIT 4"/>
    <property type="match status" value="1"/>
</dbReference>
<sequence>MDLEASIREFSTQTCPNPEQTIANNKSILYKRKKFFLKDLRSSFQSIDYILIAIAYLRDMSILLALCRLMNHFMIVNSRPIPELSRTSEAYRRSIIKISWNGLVVQNSFCILYHLIFGIPTESKFKDGLLHGLFTVQLIGERAAYSRFEMIGLDFVIFFIQVILHHLIALSEDSELLESSTVTTDTSELESGDRVNVGGDGYDGNVFLLSLDIAENIKKIRQFEIMYEPFSLPGSRTSNTSSRPISSFPGAFEA</sequence>
<feature type="region of interest" description="Disordered" evidence="1">
    <location>
        <begin position="234"/>
        <end position="254"/>
    </location>
</feature>
<dbReference type="GO" id="GO:0032933">
    <property type="term" value="P:SREBP signaling pathway"/>
    <property type="evidence" value="ECO:0007669"/>
    <property type="project" value="InterPro"/>
</dbReference>
<accession>A0A8J5QMX7</accession>
<evidence type="ECO:0000313" key="4">
    <source>
        <dbReference type="Proteomes" id="UP000694255"/>
    </source>
</evidence>
<dbReference type="GO" id="GO:0044695">
    <property type="term" value="C:Dsc E3 ubiquitin ligase complex"/>
    <property type="evidence" value="ECO:0007669"/>
    <property type="project" value="InterPro"/>
</dbReference>
<dbReference type="PANTHER" id="PTHR39405">
    <property type="entry name" value="DSC E3 UBIQUITIN LIGASE COMPLEX SUBUNIT 4"/>
    <property type="match status" value="1"/>
</dbReference>
<dbReference type="EMBL" id="JAGSYN010000045">
    <property type="protein sequence ID" value="KAG7665952.1"/>
    <property type="molecule type" value="Genomic_DNA"/>
</dbReference>
<evidence type="ECO:0000256" key="1">
    <source>
        <dbReference type="SAM" id="MobiDB-lite"/>
    </source>
</evidence>
<dbReference type="GO" id="GO:0005783">
    <property type="term" value="C:endoplasmic reticulum"/>
    <property type="evidence" value="ECO:0007669"/>
    <property type="project" value="TreeGrafter"/>
</dbReference>
<dbReference type="GeneID" id="73467376"/>
<dbReference type="RefSeq" id="XP_049266184.1">
    <property type="nucleotide sequence ID" value="XM_049409872.1"/>
</dbReference>
<feature type="domain" description="DUF1746" evidence="2">
    <location>
        <begin position="44"/>
        <end position="163"/>
    </location>
</feature>
<feature type="compositionally biased region" description="Polar residues" evidence="1">
    <location>
        <begin position="234"/>
        <end position="245"/>
    </location>
</feature>
<organism evidence="3 4">
    <name type="scientific">[Candida] subhashii</name>
    <dbReference type="NCBI Taxonomy" id="561895"/>
    <lineage>
        <taxon>Eukaryota</taxon>
        <taxon>Fungi</taxon>
        <taxon>Dikarya</taxon>
        <taxon>Ascomycota</taxon>
        <taxon>Saccharomycotina</taxon>
        <taxon>Pichiomycetes</taxon>
        <taxon>Debaryomycetaceae</taxon>
        <taxon>Spathaspora</taxon>
    </lineage>
</organism>
<evidence type="ECO:0000259" key="2">
    <source>
        <dbReference type="Pfam" id="PF08508"/>
    </source>
</evidence>
<comment type="caution">
    <text evidence="3">The sequence shown here is derived from an EMBL/GenBank/DDBJ whole genome shotgun (WGS) entry which is preliminary data.</text>
</comment>
<dbReference type="Pfam" id="PF08508">
    <property type="entry name" value="DUF1746"/>
    <property type="match status" value="1"/>
</dbReference>
<proteinExistence type="predicted"/>
<reference evidence="3 4" key="1">
    <citation type="journal article" date="2021" name="DNA Res.">
        <title>Genome analysis of Candida subhashii reveals its hybrid nature and dual mitochondrial genome conformations.</title>
        <authorList>
            <person name="Mixao V."/>
            <person name="Hegedusova E."/>
            <person name="Saus E."/>
            <person name="Pryszcz L.P."/>
            <person name="Cillingova A."/>
            <person name="Nosek J."/>
            <person name="Gabaldon T."/>
        </authorList>
    </citation>
    <scope>NUCLEOTIDE SEQUENCE [LARGE SCALE GENOMIC DNA]</scope>
    <source>
        <strain evidence="3 4">CBS 10753</strain>
    </source>
</reference>
<keyword evidence="4" id="KW-1185">Reference proteome</keyword>
<evidence type="ECO:0000313" key="3">
    <source>
        <dbReference type="EMBL" id="KAG7665952.1"/>
    </source>
</evidence>
<dbReference type="OrthoDB" id="5428737at2759"/>
<gene>
    <name evidence="3" type="ORF">J8A68_000575</name>
</gene>
<dbReference type="InterPro" id="IPR038967">
    <property type="entry name" value="Dsc4-like"/>
</dbReference>